<keyword evidence="7" id="KW-0687">Ribonucleoprotein</keyword>
<dbReference type="AlphaFoldDB" id="A0A9P9EIH3"/>
<evidence type="ECO:0000256" key="2">
    <source>
        <dbReference type="ARBA" id="ARBA00004604"/>
    </source>
</evidence>
<dbReference type="GO" id="GO:0005730">
    <property type="term" value="C:nucleolus"/>
    <property type="evidence" value="ECO:0007669"/>
    <property type="project" value="UniProtKB-SubCell"/>
</dbReference>
<keyword evidence="5" id="KW-0690">Ribosome biogenesis</keyword>
<evidence type="ECO:0000313" key="10">
    <source>
        <dbReference type="EMBL" id="KAH7138067.1"/>
    </source>
</evidence>
<evidence type="ECO:0000256" key="3">
    <source>
        <dbReference type="ARBA" id="ARBA00006256"/>
    </source>
</evidence>
<dbReference type="InterPro" id="IPR028217">
    <property type="entry name" value="Rsa3_C"/>
</dbReference>
<feature type="domain" description="Ribosome-assembly protein 3 C-terminal" evidence="9">
    <location>
        <begin position="34"/>
        <end position="79"/>
    </location>
</feature>
<dbReference type="PANTHER" id="PTHR28127">
    <property type="entry name" value="RIBOSOME ASSEMBLY PROTEIN 3"/>
    <property type="match status" value="1"/>
</dbReference>
<accession>A0A9P9EIH3</accession>
<sequence>MTVNPSLSDPESESESESSEAAKPAAKNPQEDDFTSIYMRRLAAEMGDDLDKVREASDFTARSLPMLIHALRQGESAFSAEERGRVVVGARS</sequence>
<name>A0A9P9EIH3_9PLEO</name>
<evidence type="ECO:0000256" key="5">
    <source>
        <dbReference type="ARBA" id="ARBA00022517"/>
    </source>
</evidence>
<comment type="caution">
    <text evidence="10">The sequence shown here is derived from an EMBL/GenBank/DDBJ whole genome shotgun (WGS) entry which is preliminary data.</text>
</comment>
<comment type="function">
    <text evidence="1">Required for efficient biogenesis of the 60S ribosomal subunit.</text>
</comment>
<dbReference type="OrthoDB" id="69550at2759"/>
<evidence type="ECO:0000256" key="6">
    <source>
        <dbReference type="ARBA" id="ARBA00023242"/>
    </source>
</evidence>
<evidence type="ECO:0000256" key="8">
    <source>
        <dbReference type="SAM" id="MobiDB-lite"/>
    </source>
</evidence>
<keyword evidence="6" id="KW-0539">Nucleus</keyword>
<gene>
    <name evidence="10" type="ORF">B0J11DRAFT_513487</name>
</gene>
<dbReference type="PANTHER" id="PTHR28127:SF1">
    <property type="entry name" value="RIBOSOME ASSEMBLY PROTEIN 3"/>
    <property type="match status" value="1"/>
</dbReference>
<comment type="similarity">
    <text evidence="3">Belongs to the RSA3 family.</text>
</comment>
<comment type="subcellular location">
    <subcellularLocation>
        <location evidence="2">Nucleus</location>
        <location evidence="2">Nucleolus</location>
    </subcellularLocation>
</comment>
<proteinExistence type="inferred from homology"/>
<evidence type="ECO:0000256" key="1">
    <source>
        <dbReference type="ARBA" id="ARBA00003035"/>
    </source>
</evidence>
<dbReference type="InterPro" id="IPR051898">
    <property type="entry name" value="Ribosome_Assembly_3"/>
</dbReference>
<protein>
    <recommendedName>
        <fullName evidence="4">Ribosome assembly protein 3</fullName>
    </recommendedName>
</protein>
<feature type="region of interest" description="Disordered" evidence="8">
    <location>
        <begin position="1"/>
        <end position="34"/>
    </location>
</feature>
<keyword evidence="11" id="KW-1185">Reference proteome</keyword>
<dbReference type="GO" id="GO:0000027">
    <property type="term" value="P:ribosomal large subunit assembly"/>
    <property type="evidence" value="ECO:0007669"/>
    <property type="project" value="TreeGrafter"/>
</dbReference>
<dbReference type="EMBL" id="JAGMWT010000001">
    <property type="protein sequence ID" value="KAH7138067.1"/>
    <property type="molecule type" value="Genomic_DNA"/>
</dbReference>
<evidence type="ECO:0000259" key="9">
    <source>
        <dbReference type="Pfam" id="PF14615"/>
    </source>
</evidence>
<reference evidence="10" key="1">
    <citation type="journal article" date="2021" name="Nat. Commun.">
        <title>Genetic determinants of endophytism in the Arabidopsis root mycobiome.</title>
        <authorList>
            <person name="Mesny F."/>
            <person name="Miyauchi S."/>
            <person name="Thiergart T."/>
            <person name="Pickel B."/>
            <person name="Atanasova L."/>
            <person name="Karlsson M."/>
            <person name="Huettel B."/>
            <person name="Barry K.W."/>
            <person name="Haridas S."/>
            <person name="Chen C."/>
            <person name="Bauer D."/>
            <person name="Andreopoulos W."/>
            <person name="Pangilinan J."/>
            <person name="LaButti K."/>
            <person name="Riley R."/>
            <person name="Lipzen A."/>
            <person name="Clum A."/>
            <person name="Drula E."/>
            <person name="Henrissat B."/>
            <person name="Kohler A."/>
            <person name="Grigoriev I.V."/>
            <person name="Martin F.M."/>
            <person name="Hacquard S."/>
        </authorList>
    </citation>
    <scope>NUCLEOTIDE SEQUENCE</scope>
    <source>
        <strain evidence="10">MPI-CAGE-CH-0243</strain>
    </source>
</reference>
<evidence type="ECO:0000256" key="4">
    <source>
        <dbReference type="ARBA" id="ARBA00015339"/>
    </source>
</evidence>
<dbReference type="GO" id="GO:0030687">
    <property type="term" value="C:preribosome, large subunit precursor"/>
    <property type="evidence" value="ECO:0007669"/>
    <property type="project" value="TreeGrafter"/>
</dbReference>
<dbReference type="Pfam" id="PF14615">
    <property type="entry name" value="Rsa3"/>
    <property type="match status" value="1"/>
</dbReference>
<dbReference type="Proteomes" id="UP000700596">
    <property type="component" value="Unassembled WGS sequence"/>
</dbReference>
<evidence type="ECO:0000256" key="7">
    <source>
        <dbReference type="ARBA" id="ARBA00023274"/>
    </source>
</evidence>
<evidence type="ECO:0000313" key="11">
    <source>
        <dbReference type="Proteomes" id="UP000700596"/>
    </source>
</evidence>
<organism evidence="10 11">
    <name type="scientific">Dendryphion nanum</name>
    <dbReference type="NCBI Taxonomy" id="256645"/>
    <lineage>
        <taxon>Eukaryota</taxon>
        <taxon>Fungi</taxon>
        <taxon>Dikarya</taxon>
        <taxon>Ascomycota</taxon>
        <taxon>Pezizomycotina</taxon>
        <taxon>Dothideomycetes</taxon>
        <taxon>Pleosporomycetidae</taxon>
        <taxon>Pleosporales</taxon>
        <taxon>Torulaceae</taxon>
        <taxon>Dendryphion</taxon>
    </lineage>
</organism>